<sequence>MLNNEVTSICAADIKHFSQQAHRFLSVASVVRDYRDSSIVSLNSGYREQETADVWAGSALAYPLKCQQHLGTDDVYVN</sequence>
<organism evidence="1 2">
    <name type="scientific">Dreissena polymorpha</name>
    <name type="common">Zebra mussel</name>
    <name type="synonym">Mytilus polymorpha</name>
    <dbReference type="NCBI Taxonomy" id="45954"/>
    <lineage>
        <taxon>Eukaryota</taxon>
        <taxon>Metazoa</taxon>
        <taxon>Spiralia</taxon>
        <taxon>Lophotrochozoa</taxon>
        <taxon>Mollusca</taxon>
        <taxon>Bivalvia</taxon>
        <taxon>Autobranchia</taxon>
        <taxon>Heteroconchia</taxon>
        <taxon>Euheterodonta</taxon>
        <taxon>Imparidentia</taxon>
        <taxon>Neoheterodontei</taxon>
        <taxon>Myida</taxon>
        <taxon>Dreissenoidea</taxon>
        <taxon>Dreissenidae</taxon>
        <taxon>Dreissena</taxon>
    </lineage>
</organism>
<reference evidence="1" key="1">
    <citation type="journal article" date="2019" name="bioRxiv">
        <title>The Genome of the Zebra Mussel, Dreissena polymorpha: A Resource for Invasive Species Research.</title>
        <authorList>
            <person name="McCartney M.A."/>
            <person name="Auch B."/>
            <person name="Kono T."/>
            <person name="Mallez S."/>
            <person name="Zhang Y."/>
            <person name="Obille A."/>
            <person name="Becker A."/>
            <person name="Abrahante J.E."/>
            <person name="Garbe J."/>
            <person name="Badalamenti J.P."/>
            <person name="Herman A."/>
            <person name="Mangelson H."/>
            <person name="Liachko I."/>
            <person name="Sullivan S."/>
            <person name="Sone E.D."/>
            <person name="Koren S."/>
            <person name="Silverstein K.A.T."/>
            <person name="Beckman K.B."/>
            <person name="Gohl D.M."/>
        </authorList>
    </citation>
    <scope>NUCLEOTIDE SEQUENCE</scope>
    <source>
        <strain evidence="1">Duluth1</strain>
        <tissue evidence="1">Whole animal</tissue>
    </source>
</reference>
<comment type="caution">
    <text evidence="1">The sequence shown here is derived from an EMBL/GenBank/DDBJ whole genome shotgun (WGS) entry which is preliminary data.</text>
</comment>
<dbReference type="AlphaFoldDB" id="A0A9D4GVY0"/>
<evidence type="ECO:0000313" key="1">
    <source>
        <dbReference type="EMBL" id="KAH3822416.1"/>
    </source>
</evidence>
<evidence type="ECO:0000313" key="2">
    <source>
        <dbReference type="Proteomes" id="UP000828390"/>
    </source>
</evidence>
<keyword evidence="2" id="KW-1185">Reference proteome</keyword>
<reference evidence="1" key="2">
    <citation type="submission" date="2020-11" db="EMBL/GenBank/DDBJ databases">
        <authorList>
            <person name="McCartney M.A."/>
            <person name="Auch B."/>
            <person name="Kono T."/>
            <person name="Mallez S."/>
            <person name="Becker A."/>
            <person name="Gohl D.M."/>
            <person name="Silverstein K.A.T."/>
            <person name="Koren S."/>
            <person name="Bechman K.B."/>
            <person name="Herman A."/>
            <person name="Abrahante J.E."/>
            <person name="Garbe J."/>
        </authorList>
    </citation>
    <scope>NUCLEOTIDE SEQUENCE</scope>
    <source>
        <strain evidence="1">Duluth1</strain>
        <tissue evidence="1">Whole animal</tissue>
    </source>
</reference>
<dbReference type="EMBL" id="JAIWYP010000005">
    <property type="protein sequence ID" value="KAH3822416.1"/>
    <property type="molecule type" value="Genomic_DNA"/>
</dbReference>
<name>A0A9D4GVY0_DREPO</name>
<dbReference type="Proteomes" id="UP000828390">
    <property type="component" value="Unassembled WGS sequence"/>
</dbReference>
<protein>
    <submittedName>
        <fullName evidence="1">Uncharacterized protein</fullName>
    </submittedName>
</protein>
<accession>A0A9D4GVY0</accession>
<gene>
    <name evidence="1" type="ORF">DPMN_124194</name>
</gene>
<proteinExistence type="predicted"/>